<reference evidence="1 2" key="1">
    <citation type="journal article" date="2014" name="Int. J. Syst. Evol. Microbiol.">
        <title>Fulvimonas yonginensis sp. nov., isolated from greenhouse soil, and emended description of the genus Fulvimonas.</title>
        <authorList>
            <person name="Ahn J.H."/>
            <person name="Kim S.J."/>
            <person name="Weon H.Y."/>
            <person name="Hong S.B."/>
            <person name="Seok S.J."/>
            <person name="Kwon S.W."/>
        </authorList>
    </citation>
    <scope>NUCLEOTIDE SEQUENCE [LARGE SCALE GENOMIC DNA]</scope>
    <source>
        <strain evidence="1 2">KACC 16952</strain>
    </source>
</reference>
<dbReference type="EC" id="3.2.2.20" evidence="1"/>
<keyword evidence="1" id="KW-0378">Hydrolase</keyword>
<dbReference type="PANTHER" id="PTHR30037">
    <property type="entry name" value="DNA-3-METHYLADENINE GLYCOSYLASE 1"/>
    <property type="match status" value="1"/>
</dbReference>
<evidence type="ECO:0000313" key="1">
    <source>
        <dbReference type="EMBL" id="MEI7037804.1"/>
    </source>
</evidence>
<accession>A0ABU8JF35</accession>
<name>A0ABU8JF35_9GAMM</name>
<comment type="caution">
    <text evidence="1">The sequence shown here is derived from an EMBL/GenBank/DDBJ whole genome shotgun (WGS) entry which is preliminary data.</text>
</comment>
<dbReference type="Gene3D" id="1.10.340.30">
    <property type="entry name" value="Hypothetical protein, domain 2"/>
    <property type="match status" value="1"/>
</dbReference>
<dbReference type="InterPro" id="IPR011257">
    <property type="entry name" value="DNA_glycosylase"/>
</dbReference>
<dbReference type="InterPro" id="IPR052891">
    <property type="entry name" value="DNA-3mA_glycosylase"/>
</dbReference>
<protein>
    <submittedName>
        <fullName evidence="1">DNA-3-methyladenine glycosylase I</fullName>
        <ecNumber evidence="1">3.2.2.20</ecNumber>
    </submittedName>
</protein>
<proteinExistence type="predicted"/>
<keyword evidence="1" id="KW-0326">Glycosidase</keyword>
<dbReference type="RefSeq" id="WP_336808442.1">
    <property type="nucleotide sequence ID" value="NZ_JBBBNY010000011.1"/>
</dbReference>
<dbReference type="GO" id="GO:0008725">
    <property type="term" value="F:DNA-3-methyladenine glycosylase activity"/>
    <property type="evidence" value="ECO:0007669"/>
    <property type="project" value="UniProtKB-EC"/>
</dbReference>
<dbReference type="Proteomes" id="UP001381174">
    <property type="component" value="Unassembled WGS sequence"/>
</dbReference>
<gene>
    <name evidence="1" type="ORF">WAT24_13630</name>
</gene>
<organism evidence="1 2">
    <name type="scientific">Fulvimonas yonginensis</name>
    <dbReference type="NCBI Taxonomy" id="1495200"/>
    <lineage>
        <taxon>Bacteria</taxon>
        <taxon>Pseudomonadati</taxon>
        <taxon>Pseudomonadota</taxon>
        <taxon>Gammaproteobacteria</taxon>
        <taxon>Lysobacterales</taxon>
        <taxon>Rhodanobacteraceae</taxon>
        <taxon>Fulvimonas</taxon>
    </lineage>
</organism>
<dbReference type="Pfam" id="PF03352">
    <property type="entry name" value="Adenine_glyco"/>
    <property type="match status" value="1"/>
</dbReference>
<dbReference type="InterPro" id="IPR005019">
    <property type="entry name" value="Adenine_glyco"/>
</dbReference>
<sequence>MATPWIVDGWNPLGEVPAAGDDAVFELLAAAVFQARFRPAVVRARWPAIRRAFAGFDLARVATWPDARLAALLEAEGMIRNPKKILATLRNARDLAERGRRFGSVPAYLRSFGGDEAALVADIDRWAHYIGAPSIRWFVRALGDVAVDPAGPPGTA</sequence>
<keyword evidence="2" id="KW-1185">Reference proteome</keyword>
<evidence type="ECO:0000313" key="2">
    <source>
        <dbReference type="Proteomes" id="UP001381174"/>
    </source>
</evidence>
<dbReference type="EMBL" id="JBBBNY010000011">
    <property type="protein sequence ID" value="MEI7037804.1"/>
    <property type="molecule type" value="Genomic_DNA"/>
</dbReference>
<dbReference type="PANTHER" id="PTHR30037:SF4">
    <property type="entry name" value="DNA-3-METHYLADENINE GLYCOSYLASE I"/>
    <property type="match status" value="1"/>
</dbReference>
<dbReference type="SUPFAM" id="SSF48150">
    <property type="entry name" value="DNA-glycosylase"/>
    <property type="match status" value="1"/>
</dbReference>